<dbReference type="Pfam" id="PF00535">
    <property type="entry name" value="Glycos_transf_2"/>
    <property type="match status" value="1"/>
</dbReference>
<dbReference type="GO" id="GO:0016757">
    <property type="term" value="F:glycosyltransferase activity"/>
    <property type="evidence" value="ECO:0007669"/>
    <property type="project" value="UniProtKB-KW"/>
</dbReference>
<feature type="domain" description="Glycosyltransferase 2-like" evidence="5">
    <location>
        <begin position="48"/>
        <end position="210"/>
    </location>
</feature>
<keyword evidence="4" id="KW-0812">Transmembrane</keyword>
<dbReference type="Gene3D" id="3.90.550.10">
    <property type="entry name" value="Spore Coat Polysaccharide Biosynthesis Protein SpsA, Chain A"/>
    <property type="match status" value="1"/>
</dbReference>
<proteinExistence type="inferred from homology"/>
<comment type="similarity">
    <text evidence="1">Belongs to the glycosyltransferase 2 family.</text>
</comment>
<keyword evidence="2" id="KW-0328">Glycosyltransferase</keyword>
<sequence>MILKWLFWFLFLLLGYIYVGYPLFSMILGRLVRSEKPPRLSEWPSLTMVISAYNEETVIREKLANSIALDYPRDKFQMVVISDASDDRTDEIVKNYGDERVRLIRVEGRRGKTHGISAVVPALTSEIVVFSDANAIYKEDALLKLVAHFADEKVGYVVGNAQYYKEEQSNAGEHESAYWDMEVRLKMYESRLSSVVGGDGAIYAIRRALFLEMDDDDINDFVNPLQIIIQGYRGVFEPAAICYEHTADSFDKEIGRKRRIVNRSWRGLMKNKSVLNPFKTGFHAFQVFSHKMLRWLGGVFLLAFFIVNLFLWPVHWSYQLFLAAQVVFYLLALGGWLMIRFTGTAPFLFSTPYYFTAVNIASILGIIDNYLGKKYTTWQTIREAS</sequence>
<evidence type="ECO:0000313" key="6">
    <source>
        <dbReference type="EMBL" id="HED10483.1"/>
    </source>
</evidence>
<organism evidence="6">
    <name type="scientific">Caldithrix abyssi</name>
    <dbReference type="NCBI Taxonomy" id="187145"/>
    <lineage>
        <taxon>Bacteria</taxon>
        <taxon>Pseudomonadati</taxon>
        <taxon>Calditrichota</taxon>
        <taxon>Calditrichia</taxon>
        <taxon>Calditrichales</taxon>
        <taxon>Calditrichaceae</taxon>
        <taxon>Caldithrix</taxon>
    </lineage>
</organism>
<dbReference type="Proteomes" id="UP000886005">
    <property type="component" value="Unassembled WGS sequence"/>
</dbReference>
<reference evidence="6" key="1">
    <citation type="journal article" date="2020" name="mSystems">
        <title>Genome- and Community-Level Interaction Insights into Carbon Utilization and Element Cycling Functions of Hydrothermarchaeota in Hydrothermal Sediment.</title>
        <authorList>
            <person name="Zhou Z."/>
            <person name="Liu Y."/>
            <person name="Xu W."/>
            <person name="Pan J."/>
            <person name="Luo Z.H."/>
            <person name="Li M."/>
        </authorList>
    </citation>
    <scope>NUCLEOTIDE SEQUENCE [LARGE SCALE GENOMIC DNA]</scope>
    <source>
        <strain evidence="6">HyVt-456</strain>
    </source>
</reference>
<evidence type="ECO:0000256" key="3">
    <source>
        <dbReference type="ARBA" id="ARBA00022679"/>
    </source>
</evidence>
<keyword evidence="3" id="KW-0808">Transferase</keyword>
<gene>
    <name evidence="6" type="ORF">ENJ10_07325</name>
</gene>
<dbReference type="PANTHER" id="PTHR43630">
    <property type="entry name" value="POLY-BETA-1,6-N-ACETYL-D-GLUCOSAMINE SYNTHASE"/>
    <property type="match status" value="1"/>
</dbReference>
<keyword evidence="4" id="KW-1133">Transmembrane helix</keyword>
<dbReference type="AlphaFoldDB" id="A0A7V1PU90"/>
<evidence type="ECO:0000259" key="5">
    <source>
        <dbReference type="Pfam" id="PF00535"/>
    </source>
</evidence>
<name>A0A7V1PU90_CALAY</name>
<protein>
    <submittedName>
        <fullName evidence="6">Glycosyltransferase family 2 protein</fullName>
    </submittedName>
</protein>
<evidence type="ECO:0000256" key="4">
    <source>
        <dbReference type="SAM" id="Phobius"/>
    </source>
</evidence>
<dbReference type="InterPro" id="IPR001173">
    <property type="entry name" value="Glyco_trans_2-like"/>
</dbReference>
<evidence type="ECO:0000256" key="2">
    <source>
        <dbReference type="ARBA" id="ARBA00022676"/>
    </source>
</evidence>
<dbReference type="CDD" id="cd06439">
    <property type="entry name" value="CESA_like_1"/>
    <property type="match status" value="1"/>
</dbReference>
<dbReference type="EMBL" id="DRLD01000205">
    <property type="protein sequence ID" value="HED10483.1"/>
    <property type="molecule type" value="Genomic_DNA"/>
</dbReference>
<keyword evidence="4" id="KW-0472">Membrane</keyword>
<feature type="transmembrane region" description="Helical" evidence="4">
    <location>
        <begin position="292"/>
        <end position="312"/>
    </location>
</feature>
<feature type="transmembrane region" description="Helical" evidence="4">
    <location>
        <begin position="351"/>
        <end position="371"/>
    </location>
</feature>
<dbReference type="PANTHER" id="PTHR43630:SF1">
    <property type="entry name" value="POLY-BETA-1,6-N-ACETYL-D-GLUCOSAMINE SYNTHASE"/>
    <property type="match status" value="1"/>
</dbReference>
<feature type="transmembrane region" description="Helical" evidence="4">
    <location>
        <begin position="318"/>
        <end position="339"/>
    </location>
</feature>
<dbReference type="SUPFAM" id="SSF53448">
    <property type="entry name" value="Nucleotide-diphospho-sugar transferases"/>
    <property type="match status" value="1"/>
</dbReference>
<accession>A0A7V1PU90</accession>
<dbReference type="InterPro" id="IPR029044">
    <property type="entry name" value="Nucleotide-diphossugar_trans"/>
</dbReference>
<evidence type="ECO:0000256" key="1">
    <source>
        <dbReference type="ARBA" id="ARBA00006739"/>
    </source>
</evidence>
<comment type="caution">
    <text evidence="6">The sequence shown here is derived from an EMBL/GenBank/DDBJ whole genome shotgun (WGS) entry which is preliminary data.</text>
</comment>
<feature type="transmembrane region" description="Helical" evidence="4">
    <location>
        <begin position="6"/>
        <end position="29"/>
    </location>
</feature>